<dbReference type="CDD" id="cd03127">
    <property type="entry name" value="tetraspanin_LEL"/>
    <property type="match status" value="1"/>
</dbReference>
<keyword evidence="4 5" id="KW-0472">Membrane</keyword>
<evidence type="ECO:0000256" key="1">
    <source>
        <dbReference type="ARBA" id="ARBA00004141"/>
    </source>
</evidence>
<protein>
    <submittedName>
        <fullName evidence="7">Uncharacterized protein LOC113501885</fullName>
    </submittedName>
    <submittedName>
        <fullName evidence="8">Uncharacterized protein LOC113507304</fullName>
    </submittedName>
</protein>
<dbReference type="GO" id="GO:0016020">
    <property type="term" value="C:membrane"/>
    <property type="evidence" value="ECO:0007669"/>
    <property type="project" value="UniProtKB-SubCell"/>
</dbReference>
<keyword evidence="2 5" id="KW-0812">Transmembrane</keyword>
<dbReference type="KEGG" id="tnl:113507304"/>
<organism evidence="6 7">
    <name type="scientific">Trichoplusia ni</name>
    <name type="common">Cabbage looper</name>
    <dbReference type="NCBI Taxonomy" id="7111"/>
    <lineage>
        <taxon>Eukaryota</taxon>
        <taxon>Metazoa</taxon>
        <taxon>Ecdysozoa</taxon>
        <taxon>Arthropoda</taxon>
        <taxon>Hexapoda</taxon>
        <taxon>Insecta</taxon>
        <taxon>Pterygota</taxon>
        <taxon>Neoptera</taxon>
        <taxon>Endopterygota</taxon>
        <taxon>Lepidoptera</taxon>
        <taxon>Glossata</taxon>
        <taxon>Ditrysia</taxon>
        <taxon>Noctuoidea</taxon>
        <taxon>Noctuidae</taxon>
        <taxon>Plusiinae</taxon>
        <taxon>Trichoplusia</taxon>
    </lineage>
</organism>
<dbReference type="KEGG" id="tnl:113501885"/>
<name>A0A7E5WF02_TRINI</name>
<dbReference type="Proteomes" id="UP000322000">
    <property type="component" value="Chromosome 2"/>
</dbReference>
<dbReference type="AlphaFoldDB" id="A0A7E5WF02"/>
<evidence type="ECO:0000256" key="4">
    <source>
        <dbReference type="ARBA" id="ARBA00023136"/>
    </source>
</evidence>
<dbReference type="RefSeq" id="XP_026745968.1">
    <property type="nucleotide sequence ID" value="XM_026890167.1"/>
</dbReference>
<dbReference type="InterPro" id="IPR008952">
    <property type="entry name" value="Tetraspanin_EC2_sf"/>
</dbReference>
<dbReference type="GeneID" id="113501885"/>
<keyword evidence="6" id="KW-1185">Reference proteome</keyword>
<evidence type="ECO:0000313" key="6">
    <source>
        <dbReference type="Proteomes" id="UP000322000"/>
    </source>
</evidence>
<sequence>MRSSGLVLFACAGLLLSGGAILGGSVAWSLLRMSYYFWTSDLGVELSTSVLFMAGALLCLPTCWLSTLVPYHTKSMSLNATLMALVSVAMVMLSLGLSSISGLSRALREPATLNASMLRAMAIDSFDPAVRSSFAAMQIELRCCGVQSYSDWYQHRRTLPPACCGRVWNGKRGDLCDVPLYSLGCLRPALAELRYFANSLSALSSAIVVVMAVTLFAAAYTLVTGVVERGEARAYKPAPPLRIACLAHAPPPLVALTAPAALPTDHAL</sequence>
<proteinExistence type="predicted"/>
<dbReference type="RefSeq" id="XP_026738987.1">
    <property type="nucleotide sequence ID" value="XM_026883186.1"/>
</dbReference>
<dbReference type="OrthoDB" id="432835at2759"/>
<feature type="transmembrane region" description="Helical" evidence="5">
    <location>
        <begin position="202"/>
        <end position="223"/>
    </location>
</feature>
<dbReference type="SUPFAM" id="SSF48652">
    <property type="entry name" value="Tetraspanin"/>
    <property type="match status" value="1"/>
</dbReference>
<reference evidence="7 8" key="1">
    <citation type="submission" date="2025-04" db="UniProtKB">
        <authorList>
            <consortium name="RefSeq"/>
        </authorList>
    </citation>
    <scope>IDENTIFICATION</scope>
</reference>
<comment type="subcellular location">
    <subcellularLocation>
        <location evidence="1">Membrane</location>
        <topology evidence="1">Multi-pass membrane protein</topology>
    </subcellularLocation>
</comment>
<evidence type="ECO:0000256" key="2">
    <source>
        <dbReference type="ARBA" id="ARBA00022692"/>
    </source>
</evidence>
<accession>A0A7E5WF02</accession>
<dbReference type="Gene3D" id="1.10.1450.10">
    <property type="entry name" value="Tetraspanin"/>
    <property type="match status" value="1"/>
</dbReference>
<dbReference type="InterPro" id="IPR018499">
    <property type="entry name" value="Tetraspanin/Peripherin"/>
</dbReference>
<keyword evidence="3 5" id="KW-1133">Transmembrane helix</keyword>
<feature type="transmembrane region" description="Helical" evidence="5">
    <location>
        <begin position="47"/>
        <end position="69"/>
    </location>
</feature>
<feature type="transmembrane region" description="Helical" evidence="5">
    <location>
        <begin position="81"/>
        <end position="100"/>
    </location>
</feature>
<gene>
    <name evidence="7" type="primary">LOC113501885</name>
    <name evidence="8" type="synonym">LOC113507304</name>
</gene>
<evidence type="ECO:0000256" key="3">
    <source>
        <dbReference type="ARBA" id="ARBA00022989"/>
    </source>
</evidence>
<dbReference type="Pfam" id="PF00335">
    <property type="entry name" value="Tetraspanin"/>
    <property type="match status" value="1"/>
</dbReference>
<evidence type="ECO:0000256" key="5">
    <source>
        <dbReference type="SAM" id="Phobius"/>
    </source>
</evidence>
<evidence type="ECO:0000313" key="7">
    <source>
        <dbReference type="RefSeq" id="XP_026738987.1"/>
    </source>
</evidence>
<evidence type="ECO:0000313" key="8">
    <source>
        <dbReference type="RefSeq" id="XP_026745968.1"/>
    </source>
</evidence>